<evidence type="ECO:0000313" key="2">
    <source>
        <dbReference type="Proteomes" id="UP001183817"/>
    </source>
</evidence>
<dbReference type="RefSeq" id="WP_302263692.1">
    <property type="nucleotide sequence ID" value="NZ_JAULBL010000002.1"/>
</dbReference>
<keyword evidence="2" id="KW-1185">Reference proteome</keyword>
<evidence type="ECO:0000313" key="1">
    <source>
        <dbReference type="EMBL" id="MDR7358568.1"/>
    </source>
</evidence>
<comment type="caution">
    <text evidence="1">The sequence shown here is derived from an EMBL/GenBank/DDBJ whole genome shotgun (WGS) entry which is preliminary data.</text>
</comment>
<accession>A0ABU2BIV1</accession>
<organism evidence="1 2">
    <name type="scientific">Paeniglutamicibacter sulfureus</name>
    <dbReference type="NCBI Taxonomy" id="43666"/>
    <lineage>
        <taxon>Bacteria</taxon>
        <taxon>Bacillati</taxon>
        <taxon>Actinomycetota</taxon>
        <taxon>Actinomycetes</taxon>
        <taxon>Micrococcales</taxon>
        <taxon>Micrococcaceae</taxon>
        <taxon>Paeniglutamicibacter</taxon>
    </lineage>
</organism>
<dbReference type="EMBL" id="JAVDYI010000001">
    <property type="protein sequence ID" value="MDR7358568.1"/>
    <property type="molecule type" value="Genomic_DNA"/>
</dbReference>
<name>A0ABU2BIV1_9MICC</name>
<gene>
    <name evidence="1" type="ORF">J2S64_002259</name>
</gene>
<sequence length="79" mass="8601">MHDVAATHGDVVLAQAAGALGLCLPVKNLLKEGIGIWFELAVREGHHIAVLSDDNDQRSCLRYLHDSCVNCNRNHEVLG</sequence>
<dbReference type="Proteomes" id="UP001183817">
    <property type="component" value="Unassembled WGS sequence"/>
</dbReference>
<proteinExistence type="predicted"/>
<protein>
    <submittedName>
        <fullName evidence="1">Uncharacterized protein</fullName>
    </submittedName>
</protein>
<reference evidence="1 2" key="1">
    <citation type="submission" date="2023-07" db="EMBL/GenBank/DDBJ databases">
        <title>Sequencing the genomes of 1000 actinobacteria strains.</title>
        <authorList>
            <person name="Klenk H.-P."/>
        </authorList>
    </citation>
    <scope>NUCLEOTIDE SEQUENCE [LARGE SCALE GENOMIC DNA]</scope>
    <source>
        <strain evidence="1 2">DSM 20167</strain>
    </source>
</reference>